<keyword evidence="1" id="KW-0732">Signal</keyword>
<dbReference type="InterPro" id="IPR011250">
    <property type="entry name" value="OMP/PagP_B-barrel"/>
</dbReference>
<reference evidence="2 3" key="1">
    <citation type="submission" date="2022-11" db="EMBL/GenBank/DDBJ databases">
        <title>Minimal conservation of predation-associated metabolite biosynthetic gene clusters underscores biosynthetic potential of Myxococcota including descriptions for ten novel species: Archangium lansinium sp. nov., Myxococcus landrumus sp. nov., Nannocystis bai.</title>
        <authorList>
            <person name="Ahearne A."/>
            <person name="Stevens C."/>
            <person name="Phillips K."/>
        </authorList>
    </citation>
    <scope>NUCLEOTIDE SEQUENCE [LARGE SCALE GENOMIC DNA]</scope>
    <source>
        <strain evidence="2 3">MIWBW</strain>
    </source>
</reference>
<evidence type="ECO:0008006" key="4">
    <source>
        <dbReference type="Google" id="ProtNLM"/>
    </source>
</evidence>
<dbReference type="EMBL" id="JAPNKA010000001">
    <property type="protein sequence ID" value="MCY1081764.1"/>
    <property type="molecule type" value="Genomic_DNA"/>
</dbReference>
<evidence type="ECO:0000313" key="3">
    <source>
        <dbReference type="Proteomes" id="UP001207654"/>
    </source>
</evidence>
<proteinExistence type="predicted"/>
<keyword evidence="3" id="KW-1185">Reference proteome</keyword>
<dbReference type="SUPFAM" id="SSF56925">
    <property type="entry name" value="OMPA-like"/>
    <property type="match status" value="1"/>
</dbReference>
<sequence length="210" mass="21435">MKWVGGGAVLLALCVASTAALAAPWSNLRELSVSAGGGVEGYTLDLAPRIDPGVTYGVAVGVVPPKLLGLLDVGLEAGYSGAVNGLDTRTPQASADGVKLVRHGAYAVATVGLFPSVVRPYVMGGLGISVYNIRGTVRGLGDDFVGNIPLGAGVRASYRSLTADARLSYNVLFDQRYATGAPVSNVGDPPTLTIGRAGRYSGTLNLGMAW</sequence>
<dbReference type="RefSeq" id="WP_267540351.1">
    <property type="nucleotide sequence ID" value="NZ_JAPNKA010000001.1"/>
</dbReference>
<dbReference type="Proteomes" id="UP001207654">
    <property type="component" value="Unassembled WGS sequence"/>
</dbReference>
<gene>
    <name evidence="2" type="ORF">OV287_45670</name>
</gene>
<evidence type="ECO:0000256" key="1">
    <source>
        <dbReference type="SAM" id="SignalP"/>
    </source>
</evidence>
<organism evidence="2 3">
    <name type="scientific">Archangium lansingense</name>
    <dbReference type="NCBI Taxonomy" id="2995310"/>
    <lineage>
        <taxon>Bacteria</taxon>
        <taxon>Pseudomonadati</taxon>
        <taxon>Myxococcota</taxon>
        <taxon>Myxococcia</taxon>
        <taxon>Myxococcales</taxon>
        <taxon>Cystobacterineae</taxon>
        <taxon>Archangiaceae</taxon>
        <taxon>Archangium</taxon>
    </lineage>
</organism>
<feature type="chain" id="PRO_5045288544" description="Outer membrane protein beta-barrel domain-containing protein" evidence="1">
    <location>
        <begin position="23"/>
        <end position="210"/>
    </location>
</feature>
<comment type="caution">
    <text evidence="2">The sequence shown here is derived from an EMBL/GenBank/DDBJ whole genome shotgun (WGS) entry which is preliminary data.</text>
</comment>
<feature type="signal peptide" evidence="1">
    <location>
        <begin position="1"/>
        <end position="22"/>
    </location>
</feature>
<protein>
    <recommendedName>
        <fullName evidence="4">Outer membrane protein beta-barrel domain-containing protein</fullName>
    </recommendedName>
</protein>
<evidence type="ECO:0000313" key="2">
    <source>
        <dbReference type="EMBL" id="MCY1081764.1"/>
    </source>
</evidence>
<accession>A0ABT4AJ92</accession>
<name>A0ABT4AJ92_9BACT</name>